<proteinExistence type="predicted"/>
<reference evidence="1" key="1">
    <citation type="submission" date="2023-07" db="EMBL/GenBank/DDBJ databases">
        <title>Sorghum-associated microbial communities from plants grown in Nebraska, USA.</title>
        <authorList>
            <person name="Schachtman D."/>
        </authorList>
    </citation>
    <scope>NUCLEOTIDE SEQUENCE</scope>
    <source>
        <strain evidence="1">DS1061</strain>
    </source>
</reference>
<gene>
    <name evidence="1" type="ORF">J2793_001302</name>
</gene>
<dbReference type="RefSeq" id="WP_392392936.1">
    <property type="nucleotide sequence ID" value="NZ_JAURTK010000002.1"/>
</dbReference>
<sequence>MKAQFKAECPKEIQMTMTLTMTLAEWTEIAEHLTDTRHYRPDGKLLDAIRTMTRKAAAHFDAETEEG</sequence>
<dbReference type="Proteomes" id="UP001229486">
    <property type="component" value="Unassembled WGS sequence"/>
</dbReference>
<dbReference type="AlphaFoldDB" id="A0AB73I9Q2"/>
<accession>A0AB73I9Q2</accession>
<comment type="caution">
    <text evidence="1">The sequence shown here is derived from an EMBL/GenBank/DDBJ whole genome shotgun (WGS) entry which is preliminary data.</text>
</comment>
<evidence type="ECO:0000313" key="1">
    <source>
        <dbReference type="EMBL" id="MDP9645869.1"/>
    </source>
</evidence>
<organism evidence="1 2">
    <name type="scientific">Paraburkholderia caledonica</name>
    <dbReference type="NCBI Taxonomy" id="134536"/>
    <lineage>
        <taxon>Bacteria</taxon>
        <taxon>Pseudomonadati</taxon>
        <taxon>Pseudomonadota</taxon>
        <taxon>Betaproteobacteria</taxon>
        <taxon>Burkholderiales</taxon>
        <taxon>Burkholderiaceae</taxon>
        <taxon>Paraburkholderia</taxon>
    </lineage>
</organism>
<evidence type="ECO:0000313" key="2">
    <source>
        <dbReference type="Proteomes" id="UP001229486"/>
    </source>
</evidence>
<dbReference type="EMBL" id="JAURTK010000002">
    <property type="protein sequence ID" value="MDP9645869.1"/>
    <property type="molecule type" value="Genomic_DNA"/>
</dbReference>
<protein>
    <submittedName>
        <fullName evidence="1">Uncharacterized protein</fullName>
    </submittedName>
</protein>
<name>A0AB73I9Q2_9BURK</name>